<proteinExistence type="predicted"/>
<accession>A0A8J2QBN2</accession>
<dbReference type="Proteomes" id="UP000789524">
    <property type="component" value="Unassembled WGS sequence"/>
</dbReference>
<evidence type="ECO:0000313" key="2">
    <source>
        <dbReference type="Proteomes" id="UP000789524"/>
    </source>
</evidence>
<organism evidence="1 2">
    <name type="scientific">Danaus chrysippus</name>
    <name type="common">African queen</name>
    <dbReference type="NCBI Taxonomy" id="151541"/>
    <lineage>
        <taxon>Eukaryota</taxon>
        <taxon>Metazoa</taxon>
        <taxon>Ecdysozoa</taxon>
        <taxon>Arthropoda</taxon>
        <taxon>Hexapoda</taxon>
        <taxon>Insecta</taxon>
        <taxon>Pterygota</taxon>
        <taxon>Neoptera</taxon>
        <taxon>Endopterygota</taxon>
        <taxon>Lepidoptera</taxon>
        <taxon>Glossata</taxon>
        <taxon>Ditrysia</taxon>
        <taxon>Papilionoidea</taxon>
        <taxon>Nymphalidae</taxon>
        <taxon>Danainae</taxon>
        <taxon>Danaini</taxon>
        <taxon>Danaina</taxon>
        <taxon>Danaus</taxon>
        <taxon>Anosia</taxon>
    </lineage>
</organism>
<dbReference type="EMBL" id="CAKASE010000043">
    <property type="protein sequence ID" value="CAG9559065.1"/>
    <property type="molecule type" value="Genomic_DNA"/>
</dbReference>
<comment type="caution">
    <text evidence="1">The sequence shown here is derived from an EMBL/GenBank/DDBJ whole genome shotgun (WGS) entry which is preliminary data.</text>
</comment>
<keyword evidence="2" id="KW-1185">Reference proteome</keyword>
<gene>
    <name evidence="1" type="ORF">DCHRY22_LOCUS1001</name>
</gene>
<dbReference type="AlphaFoldDB" id="A0A8J2QBN2"/>
<name>A0A8J2QBN2_9NEOP</name>
<sequence length="338" mass="37462">MEILPIILCDKKTREPFLAYADKILRAAAKRYSNADRDRAAEEQIIISGIDPTPNSRHIEPPTQVGMPRQKIESILSMGESGIPGLRTKSVALYMDTPYEKLGISFCSNTGPNSVSIAPGLASIIKGNSGRTAMRRKKLEAIGEAEVGNHKCRTLASSVRRMEQPYYMPAPTGSPRNVQGISLKMQSSGNLVHFTAQTPDTKVALKVRCKRKSEDVMCPPIPVKQFITEEIMAAHLNALHISSSYTEHFLGSGDAMEVDPTASVATTSSISRKLKGHTIILLLDNVLLKPQMSLVVWRPRENILEKIKEDKDVESEEEKLEKRNGVLVVEHSRMDMEM</sequence>
<evidence type="ECO:0000313" key="1">
    <source>
        <dbReference type="EMBL" id="CAG9559065.1"/>
    </source>
</evidence>
<reference evidence="1" key="1">
    <citation type="submission" date="2021-09" db="EMBL/GenBank/DDBJ databases">
        <authorList>
            <person name="Martin H S."/>
        </authorList>
    </citation>
    <scope>NUCLEOTIDE SEQUENCE</scope>
</reference>
<dbReference type="OrthoDB" id="10022757at2759"/>
<protein>
    <submittedName>
        <fullName evidence="1">(African queen) hypothetical protein</fullName>
    </submittedName>
</protein>